<evidence type="ECO:0000313" key="1">
    <source>
        <dbReference type="EMBL" id="PUZ39225.1"/>
    </source>
</evidence>
<dbReference type="Gramene" id="PUZ39225">
    <property type="protein sequence ID" value="PUZ39225"/>
    <property type="gene ID" value="GQ55_9G269500"/>
</dbReference>
<dbReference type="Proteomes" id="UP000244336">
    <property type="component" value="Chromosome 9"/>
</dbReference>
<dbReference type="AlphaFoldDB" id="A0A2T7C7A6"/>
<name>A0A2T7C7A6_9POAL</name>
<keyword evidence="2" id="KW-1185">Reference proteome</keyword>
<dbReference type="EMBL" id="CM009757">
    <property type="protein sequence ID" value="PUZ39225.1"/>
    <property type="molecule type" value="Genomic_DNA"/>
</dbReference>
<evidence type="ECO:0000313" key="2">
    <source>
        <dbReference type="Proteomes" id="UP000244336"/>
    </source>
</evidence>
<reference evidence="1 2" key="1">
    <citation type="submission" date="2018-04" db="EMBL/GenBank/DDBJ databases">
        <title>WGS assembly of Panicum hallii var. hallii HAL2.</title>
        <authorList>
            <person name="Lovell J."/>
            <person name="Jenkins J."/>
            <person name="Lowry D."/>
            <person name="Mamidi S."/>
            <person name="Sreedasyam A."/>
            <person name="Weng X."/>
            <person name="Barry K."/>
            <person name="Bonette J."/>
            <person name="Campitelli B."/>
            <person name="Daum C."/>
            <person name="Gordon S."/>
            <person name="Gould B."/>
            <person name="Lipzen A."/>
            <person name="MacQueen A."/>
            <person name="Palacio-Mejia J."/>
            <person name="Plott C."/>
            <person name="Shakirov E."/>
            <person name="Shu S."/>
            <person name="Yoshinaga Y."/>
            <person name="Zane M."/>
            <person name="Rokhsar D."/>
            <person name="Grimwood J."/>
            <person name="Schmutz J."/>
            <person name="Juenger T."/>
        </authorList>
    </citation>
    <scope>NUCLEOTIDE SEQUENCE [LARGE SCALE GENOMIC DNA]</scope>
    <source>
        <strain evidence="2">cv. HAL2</strain>
    </source>
</reference>
<proteinExistence type="predicted"/>
<protein>
    <submittedName>
        <fullName evidence="1">Uncharacterized protein</fullName>
    </submittedName>
</protein>
<accession>A0A2T7C7A6</accession>
<organism evidence="1 2">
    <name type="scientific">Panicum hallii var. hallii</name>
    <dbReference type="NCBI Taxonomy" id="1504633"/>
    <lineage>
        <taxon>Eukaryota</taxon>
        <taxon>Viridiplantae</taxon>
        <taxon>Streptophyta</taxon>
        <taxon>Embryophyta</taxon>
        <taxon>Tracheophyta</taxon>
        <taxon>Spermatophyta</taxon>
        <taxon>Magnoliopsida</taxon>
        <taxon>Liliopsida</taxon>
        <taxon>Poales</taxon>
        <taxon>Poaceae</taxon>
        <taxon>PACMAD clade</taxon>
        <taxon>Panicoideae</taxon>
        <taxon>Panicodae</taxon>
        <taxon>Paniceae</taxon>
        <taxon>Panicinae</taxon>
        <taxon>Panicum</taxon>
        <taxon>Panicum sect. Panicum</taxon>
    </lineage>
</organism>
<sequence length="55" mass="6040">MVSKPIKIVIMICIIKTRRGSSGFAVFIPLVTPTITPEISISAEGWLRLAWSSSH</sequence>
<gene>
    <name evidence="1" type="ORF">GQ55_9G269500</name>
</gene>